<proteinExistence type="predicted"/>
<dbReference type="Proteomes" id="UP000663722">
    <property type="component" value="Chromosome"/>
</dbReference>
<reference evidence="1" key="1">
    <citation type="journal article" date="2021" name="Microb. Physiol.">
        <title>Proteogenomic Insights into the Physiology of Marine, Sulfate-Reducing, Filamentous Desulfonema limicola and Desulfonema magnum.</title>
        <authorList>
            <person name="Schnaars V."/>
            <person name="Wohlbrand L."/>
            <person name="Scheve S."/>
            <person name="Hinrichs C."/>
            <person name="Reinhardt R."/>
            <person name="Rabus R."/>
        </authorList>
    </citation>
    <scope>NUCLEOTIDE SEQUENCE</scope>
    <source>
        <strain evidence="1">4be13</strain>
    </source>
</reference>
<evidence type="ECO:0000313" key="1">
    <source>
        <dbReference type="EMBL" id="QTA89631.1"/>
    </source>
</evidence>
<keyword evidence="2" id="KW-1185">Reference proteome</keyword>
<dbReference type="KEGG" id="dmm:dnm_056870"/>
<organism evidence="1 2">
    <name type="scientific">Desulfonema magnum</name>
    <dbReference type="NCBI Taxonomy" id="45655"/>
    <lineage>
        <taxon>Bacteria</taxon>
        <taxon>Pseudomonadati</taxon>
        <taxon>Thermodesulfobacteriota</taxon>
        <taxon>Desulfobacteria</taxon>
        <taxon>Desulfobacterales</taxon>
        <taxon>Desulfococcaceae</taxon>
        <taxon>Desulfonema</taxon>
    </lineage>
</organism>
<evidence type="ECO:0000313" key="2">
    <source>
        <dbReference type="Proteomes" id="UP000663722"/>
    </source>
</evidence>
<dbReference type="SUPFAM" id="SSF53850">
    <property type="entry name" value="Periplasmic binding protein-like II"/>
    <property type="match status" value="1"/>
</dbReference>
<dbReference type="AlphaFoldDB" id="A0A975BQ73"/>
<sequence length="141" mass="16043">MISTFANDPFSDQVEAVLREAYKKAGIGLEIVKVSGERAIQLSNLSETDGELYRIKGISSKYPNLVMLPVPIWYSEIVVFTKSKKFVPEGWESLTPYKIGILRGSQYSENNTKGMNRFMATETQQIYYMLDHTTGQKIITY</sequence>
<protein>
    <submittedName>
        <fullName evidence="1">Uncharacterized protein</fullName>
    </submittedName>
</protein>
<name>A0A975BQ73_9BACT</name>
<dbReference type="EMBL" id="CP061800">
    <property type="protein sequence ID" value="QTA89631.1"/>
    <property type="molecule type" value="Genomic_DNA"/>
</dbReference>
<gene>
    <name evidence="1" type="ORF">dnm_056870</name>
</gene>
<accession>A0A975BQ73</accession>